<proteinExistence type="predicted"/>
<gene>
    <name evidence="2" type="ORF">S01H1_07302</name>
</gene>
<keyword evidence="1" id="KW-0812">Transmembrane</keyword>
<feature type="transmembrane region" description="Helical" evidence="1">
    <location>
        <begin position="44"/>
        <end position="63"/>
    </location>
</feature>
<name>X0RZ32_9ZZZZ</name>
<accession>X0RZ32</accession>
<dbReference type="AlphaFoldDB" id="X0RZ32"/>
<organism evidence="2">
    <name type="scientific">marine sediment metagenome</name>
    <dbReference type="NCBI Taxonomy" id="412755"/>
    <lineage>
        <taxon>unclassified sequences</taxon>
        <taxon>metagenomes</taxon>
        <taxon>ecological metagenomes</taxon>
    </lineage>
</organism>
<feature type="non-terminal residue" evidence="2">
    <location>
        <position position="1"/>
    </location>
</feature>
<protein>
    <submittedName>
        <fullName evidence="2">Uncharacterized protein</fullName>
    </submittedName>
</protein>
<dbReference type="EMBL" id="BARS01003767">
    <property type="protein sequence ID" value="GAF68266.1"/>
    <property type="molecule type" value="Genomic_DNA"/>
</dbReference>
<evidence type="ECO:0000256" key="1">
    <source>
        <dbReference type="SAM" id="Phobius"/>
    </source>
</evidence>
<keyword evidence="1" id="KW-0472">Membrane</keyword>
<feature type="transmembrane region" description="Helical" evidence="1">
    <location>
        <begin position="12"/>
        <end position="32"/>
    </location>
</feature>
<comment type="caution">
    <text evidence="2">The sequence shown here is derived from an EMBL/GenBank/DDBJ whole genome shotgun (WGS) entry which is preliminary data.</text>
</comment>
<evidence type="ECO:0000313" key="2">
    <source>
        <dbReference type="EMBL" id="GAF68266.1"/>
    </source>
</evidence>
<sequence length="116" mass="12631">LFTKNISLIKVLFVLGVLTAFFGIALLFLQLMGVLKANPMGDLASAYILLSICCALTVAVSGVPSIKATVNSFNESIESLEDLPNFMETQTNAMNKSIETLEKIHVFLIKPEPEPE</sequence>
<keyword evidence="1" id="KW-1133">Transmembrane helix</keyword>
<reference evidence="2" key="1">
    <citation type="journal article" date="2014" name="Front. Microbiol.">
        <title>High frequency of phylogenetically diverse reductive dehalogenase-homologous genes in deep subseafloor sedimentary metagenomes.</title>
        <authorList>
            <person name="Kawai M."/>
            <person name="Futagami T."/>
            <person name="Toyoda A."/>
            <person name="Takaki Y."/>
            <person name="Nishi S."/>
            <person name="Hori S."/>
            <person name="Arai W."/>
            <person name="Tsubouchi T."/>
            <person name="Morono Y."/>
            <person name="Uchiyama I."/>
            <person name="Ito T."/>
            <person name="Fujiyama A."/>
            <person name="Inagaki F."/>
            <person name="Takami H."/>
        </authorList>
    </citation>
    <scope>NUCLEOTIDE SEQUENCE</scope>
    <source>
        <strain evidence="2">Expedition CK06-06</strain>
    </source>
</reference>